<dbReference type="OrthoDB" id="6082640at2759"/>
<dbReference type="PROSITE" id="PS51257">
    <property type="entry name" value="PROKAR_LIPOPROTEIN"/>
    <property type="match status" value="1"/>
</dbReference>
<keyword evidence="1" id="KW-0472">Membrane</keyword>
<evidence type="ECO:0000313" key="2">
    <source>
        <dbReference type="EMBL" id="OWF51648.1"/>
    </source>
</evidence>
<sequence>MPGCKRAGIARMRVAFLLLILSGCCCGWLFRKKDKSHNCAKKRSPDEKPYFFGTTNLFCMTYSYYFRRPKRTARMPTLKPIHSWIQYDGHYVEFGIYHNYSKPYNYSVSIERPAVGDKCNYRLQQTPKGYSSLGIDCIKGCARNYMRKYGKYRLFLNNCHVFINRISKILCHSTSCPSWCLFNQTATNGIG</sequence>
<proteinExistence type="predicted"/>
<dbReference type="AlphaFoldDB" id="A0A210QSH2"/>
<reference evidence="2 3" key="1">
    <citation type="journal article" date="2017" name="Nat. Ecol. Evol.">
        <title>Scallop genome provides insights into evolution of bilaterian karyotype and development.</title>
        <authorList>
            <person name="Wang S."/>
            <person name="Zhang J."/>
            <person name="Jiao W."/>
            <person name="Li J."/>
            <person name="Xun X."/>
            <person name="Sun Y."/>
            <person name="Guo X."/>
            <person name="Huan P."/>
            <person name="Dong B."/>
            <person name="Zhang L."/>
            <person name="Hu X."/>
            <person name="Sun X."/>
            <person name="Wang J."/>
            <person name="Zhao C."/>
            <person name="Wang Y."/>
            <person name="Wang D."/>
            <person name="Huang X."/>
            <person name="Wang R."/>
            <person name="Lv J."/>
            <person name="Li Y."/>
            <person name="Zhang Z."/>
            <person name="Liu B."/>
            <person name="Lu W."/>
            <person name="Hui Y."/>
            <person name="Liang J."/>
            <person name="Zhou Z."/>
            <person name="Hou R."/>
            <person name="Li X."/>
            <person name="Liu Y."/>
            <person name="Li H."/>
            <person name="Ning X."/>
            <person name="Lin Y."/>
            <person name="Zhao L."/>
            <person name="Xing Q."/>
            <person name="Dou J."/>
            <person name="Li Y."/>
            <person name="Mao J."/>
            <person name="Guo H."/>
            <person name="Dou H."/>
            <person name="Li T."/>
            <person name="Mu C."/>
            <person name="Jiang W."/>
            <person name="Fu Q."/>
            <person name="Fu X."/>
            <person name="Miao Y."/>
            <person name="Liu J."/>
            <person name="Yu Q."/>
            <person name="Li R."/>
            <person name="Liao H."/>
            <person name="Li X."/>
            <person name="Kong Y."/>
            <person name="Jiang Z."/>
            <person name="Chourrout D."/>
            <person name="Li R."/>
            <person name="Bao Z."/>
        </authorList>
    </citation>
    <scope>NUCLEOTIDE SEQUENCE [LARGE SCALE GENOMIC DNA]</scope>
    <source>
        <strain evidence="2 3">PY_sf001</strain>
    </source>
</reference>
<accession>A0A210QSH2</accession>
<feature type="transmembrane region" description="Helical" evidence="1">
    <location>
        <begin position="12"/>
        <end position="30"/>
    </location>
</feature>
<feature type="transmembrane region" description="Helical" evidence="1">
    <location>
        <begin position="50"/>
        <end position="66"/>
    </location>
</feature>
<keyword evidence="3" id="KW-1185">Reference proteome</keyword>
<protein>
    <submittedName>
        <fullName evidence="2">Uncharacterized protein</fullName>
    </submittedName>
</protein>
<dbReference type="Proteomes" id="UP000242188">
    <property type="component" value="Unassembled WGS sequence"/>
</dbReference>
<organism evidence="2 3">
    <name type="scientific">Mizuhopecten yessoensis</name>
    <name type="common">Japanese scallop</name>
    <name type="synonym">Patinopecten yessoensis</name>
    <dbReference type="NCBI Taxonomy" id="6573"/>
    <lineage>
        <taxon>Eukaryota</taxon>
        <taxon>Metazoa</taxon>
        <taxon>Spiralia</taxon>
        <taxon>Lophotrochozoa</taxon>
        <taxon>Mollusca</taxon>
        <taxon>Bivalvia</taxon>
        <taxon>Autobranchia</taxon>
        <taxon>Pteriomorphia</taxon>
        <taxon>Pectinida</taxon>
        <taxon>Pectinoidea</taxon>
        <taxon>Pectinidae</taxon>
        <taxon>Mizuhopecten</taxon>
    </lineage>
</organism>
<evidence type="ECO:0000313" key="3">
    <source>
        <dbReference type="Proteomes" id="UP000242188"/>
    </source>
</evidence>
<dbReference type="EMBL" id="NEDP02002179">
    <property type="protein sequence ID" value="OWF51648.1"/>
    <property type="molecule type" value="Genomic_DNA"/>
</dbReference>
<comment type="caution">
    <text evidence="2">The sequence shown here is derived from an EMBL/GenBank/DDBJ whole genome shotgun (WGS) entry which is preliminary data.</text>
</comment>
<evidence type="ECO:0000256" key="1">
    <source>
        <dbReference type="SAM" id="Phobius"/>
    </source>
</evidence>
<name>A0A210QSH2_MIZYE</name>
<keyword evidence="1" id="KW-1133">Transmembrane helix</keyword>
<gene>
    <name evidence="2" type="ORF">KP79_PYT11711</name>
</gene>
<keyword evidence="1" id="KW-0812">Transmembrane</keyword>